<dbReference type="PROSITE" id="PS50873">
    <property type="entry name" value="PEROXIDASE_4"/>
    <property type="match status" value="1"/>
</dbReference>
<dbReference type="GO" id="GO:0046872">
    <property type="term" value="F:metal ion binding"/>
    <property type="evidence" value="ECO:0007669"/>
    <property type="project" value="UniProtKB-KW"/>
</dbReference>
<evidence type="ECO:0000256" key="12">
    <source>
        <dbReference type="ARBA" id="ARBA00023180"/>
    </source>
</evidence>
<comment type="subcellular location">
    <subcellularLocation>
        <location evidence="2">Secreted</location>
    </subcellularLocation>
</comment>
<feature type="binding site" evidence="14">
    <location>
        <position position="48"/>
    </location>
    <ligand>
        <name>Ca(2+)</name>
        <dbReference type="ChEBI" id="CHEBI:29108"/>
        <label>2</label>
    </ligand>
</feature>
<keyword evidence="13" id="KW-0376">Hydrogen peroxide</keyword>
<feature type="domain" description="Plant heme peroxidase family profile" evidence="17">
    <location>
        <begin position="35"/>
        <end position="172"/>
    </location>
</feature>
<evidence type="ECO:0000256" key="13">
    <source>
        <dbReference type="ARBA" id="ARBA00023324"/>
    </source>
</evidence>
<keyword evidence="10 14" id="KW-0408">Iron</keyword>
<dbReference type="PRINTS" id="PR00458">
    <property type="entry name" value="PEROXIDASE"/>
</dbReference>
<dbReference type="EC" id="1.11.1.7" evidence="3"/>
<evidence type="ECO:0000313" key="19">
    <source>
        <dbReference type="Proteomes" id="UP000604825"/>
    </source>
</evidence>
<dbReference type="PANTHER" id="PTHR31388:SF114">
    <property type="entry name" value="PEROXIDASE"/>
    <property type="match status" value="1"/>
</dbReference>
<gene>
    <name evidence="18" type="ORF">NCGR_LOCUS11420</name>
</gene>
<dbReference type="AlphaFoldDB" id="A0A811N6Z5"/>
<evidence type="ECO:0000259" key="17">
    <source>
        <dbReference type="PROSITE" id="PS50873"/>
    </source>
</evidence>
<evidence type="ECO:0000313" key="18">
    <source>
        <dbReference type="EMBL" id="CAD6217434.1"/>
    </source>
</evidence>
<keyword evidence="9" id="KW-0560">Oxidoreductase</keyword>
<evidence type="ECO:0000256" key="4">
    <source>
        <dbReference type="ARBA" id="ARBA00022525"/>
    </source>
</evidence>
<keyword evidence="12" id="KW-0325">Glycoprotein</keyword>
<dbReference type="GO" id="GO:0140825">
    <property type="term" value="F:lactoperoxidase activity"/>
    <property type="evidence" value="ECO:0007669"/>
    <property type="project" value="UniProtKB-EC"/>
</dbReference>
<dbReference type="Gene3D" id="1.10.420.10">
    <property type="entry name" value="Peroxidase, domain 2"/>
    <property type="match status" value="1"/>
</dbReference>
<evidence type="ECO:0000256" key="1">
    <source>
        <dbReference type="ARBA" id="ARBA00000189"/>
    </source>
</evidence>
<comment type="cofactor">
    <cofactor evidence="14">
        <name>heme b</name>
        <dbReference type="ChEBI" id="CHEBI:60344"/>
    </cofactor>
    <text evidence="14">Binds 1 heme b (iron(II)-protoporphyrin IX) group per subunit.</text>
</comment>
<keyword evidence="6" id="KW-0349">Heme</keyword>
<name>A0A811N6Z5_9POAL</name>
<evidence type="ECO:0000256" key="8">
    <source>
        <dbReference type="ARBA" id="ARBA00022837"/>
    </source>
</evidence>
<comment type="catalytic activity">
    <reaction evidence="1">
        <text>2 a phenolic donor + H2O2 = 2 a phenolic radical donor + 2 H2O</text>
        <dbReference type="Rhea" id="RHEA:56136"/>
        <dbReference type="ChEBI" id="CHEBI:15377"/>
        <dbReference type="ChEBI" id="CHEBI:16240"/>
        <dbReference type="ChEBI" id="CHEBI:139520"/>
        <dbReference type="ChEBI" id="CHEBI:139521"/>
        <dbReference type="EC" id="1.11.1.7"/>
    </reaction>
</comment>
<dbReference type="Pfam" id="PF00141">
    <property type="entry name" value="peroxidase"/>
    <property type="match status" value="1"/>
</dbReference>
<dbReference type="InterPro" id="IPR010255">
    <property type="entry name" value="Haem_peroxidase_sf"/>
</dbReference>
<dbReference type="Proteomes" id="UP000604825">
    <property type="component" value="Unassembled WGS sequence"/>
</dbReference>
<evidence type="ECO:0000256" key="9">
    <source>
        <dbReference type="ARBA" id="ARBA00023002"/>
    </source>
</evidence>
<evidence type="ECO:0000256" key="2">
    <source>
        <dbReference type="ARBA" id="ARBA00004613"/>
    </source>
</evidence>
<dbReference type="PRINTS" id="PR00461">
    <property type="entry name" value="PLPEROXIDASE"/>
</dbReference>
<accession>A0A811N6Z5</accession>
<dbReference type="EMBL" id="CAJGYO010000003">
    <property type="protein sequence ID" value="CAD6217434.1"/>
    <property type="molecule type" value="Genomic_DNA"/>
</dbReference>
<dbReference type="GO" id="GO:0020037">
    <property type="term" value="F:heme binding"/>
    <property type="evidence" value="ECO:0007669"/>
    <property type="project" value="InterPro"/>
</dbReference>
<organism evidence="18 19">
    <name type="scientific">Miscanthus lutarioriparius</name>
    <dbReference type="NCBI Taxonomy" id="422564"/>
    <lineage>
        <taxon>Eukaryota</taxon>
        <taxon>Viridiplantae</taxon>
        <taxon>Streptophyta</taxon>
        <taxon>Embryophyta</taxon>
        <taxon>Tracheophyta</taxon>
        <taxon>Spermatophyta</taxon>
        <taxon>Magnoliopsida</taxon>
        <taxon>Liliopsida</taxon>
        <taxon>Poales</taxon>
        <taxon>Poaceae</taxon>
        <taxon>PACMAD clade</taxon>
        <taxon>Panicoideae</taxon>
        <taxon>Andropogonodae</taxon>
        <taxon>Andropogoneae</taxon>
        <taxon>Saccharinae</taxon>
        <taxon>Miscanthus</taxon>
    </lineage>
</organism>
<keyword evidence="7 14" id="KW-0479">Metal-binding</keyword>
<keyword evidence="4" id="KW-0964">Secreted</keyword>
<keyword evidence="11 15" id="KW-1015">Disulfide bond</keyword>
<protein>
    <recommendedName>
        <fullName evidence="3">peroxidase</fullName>
        <ecNumber evidence="3">1.11.1.7</ecNumber>
    </recommendedName>
</protein>
<evidence type="ECO:0000256" key="7">
    <source>
        <dbReference type="ARBA" id="ARBA00022723"/>
    </source>
</evidence>
<proteinExistence type="inferred from homology"/>
<dbReference type="FunFam" id="1.10.420.10:FF:000006">
    <property type="entry name" value="Peroxidase"/>
    <property type="match status" value="1"/>
</dbReference>
<evidence type="ECO:0000256" key="5">
    <source>
        <dbReference type="ARBA" id="ARBA00022559"/>
    </source>
</evidence>
<evidence type="ECO:0000256" key="11">
    <source>
        <dbReference type="ARBA" id="ARBA00023157"/>
    </source>
</evidence>
<feature type="binding site" evidence="14">
    <location>
        <position position="92"/>
    </location>
    <ligand>
        <name>Ca(2+)</name>
        <dbReference type="ChEBI" id="CHEBI:29108"/>
        <label>2</label>
    </ligand>
</feature>
<sequence length="172" mass="17761">MQLPVPLCLYSNSGGSLAVSASATAPTATYRWSPLTRERLHTHAGAHTVGQAQCQNYQARIYNDANINAAFAASLRAGCPAAGGGGASAPLDASTPNAFDNAYYGDLVAQQGLLHSDQELFNGGSTDGLVRSYAASSARFSSDFAAAMVKMGGIGVLTGSSGEVRRNCRRVN</sequence>
<evidence type="ECO:0000256" key="3">
    <source>
        <dbReference type="ARBA" id="ARBA00012313"/>
    </source>
</evidence>
<feature type="binding site" description="axial binding residue" evidence="14">
    <location>
        <position position="47"/>
    </location>
    <ligand>
        <name>heme b</name>
        <dbReference type="ChEBI" id="CHEBI:60344"/>
    </ligand>
    <ligandPart>
        <name>Fe</name>
        <dbReference type="ChEBI" id="CHEBI:18248"/>
    </ligandPart>
</feature>
<keyword evidence="19" id="KW-1185">Reference proteome</keyword>
<dbReference type="GO" id="GO:0006979">
    <property type="term" value="P:response to oxidative stress"/>
    <property type="evidence" value="ECO:0007669"/>
    <property type="project" value="InterPro"/>
</dbReference>
<dbReference type="OrthoDB" id="676933at2759"/>
<dbReference type="GO" id="GO:0042744">
    <property type="term" value="P:hydrogen peroxide catabolic process"/>
    <property type="evidence" value="ECO:0007669"/>
    <property type="project" value="UniProtKB-KW"/>
</dbReference>
<keyword evidence="8 14" id="KW-0106">Calcium</keyword>
<dbReference type="PANTHER" id="PTHR31388">
    <property type="entry name" value="PEROXIDASE 72-RELATED"/>
    <property type="match status" value="1"/>
</dbReference>
<dbReference type="GO" id="GO:0005576">
    <property type="term" value="C:extracellular region"/>
    <property type="evidence" value="ECO:0007669"/>
    <property type="project" value="UniProtKB-SubCell"/>
</dbReference>
<keyword evidence="5" id="KW-0575">Peroxidase</keyword>
<evidence type="ECO:0000256" key="10">
    <source>
        <dbReference type="ARBA" id="ARBA00023004"/>
    </source>
</evidence>
<comment type="cofactor">
    <cofactor evidence="14">
        <name>Ca(2+)</name>
        <dbReference type="ChEBI" id="CHEBI:29108"/>
    </cofactor>
    <text evidence="14">Binds 2 calcium ions per subunit.</text>
</comment>
<dbReference type="SUPFAM" id="SSF48113">
    <property type="entry name" value="Heme-dependent peroxidases"/>
    <property type="match status" value="1"/>
</dbReference>
<evidence type="ECO:0000256" key="15">
    <source>
        <dbReference type="PIRSR" id="PIRSR600823-5"/>
    </source>
</evidence>
<comment type="caution">
    <text evidence="18">The sequence shown here is derived from an EMBL/GenBank/DDBJ whole genome shotgun (WGS) entry which is preliminary data.</text>
</comment>
<evidence type="ECO:0000256" key="14">
    <source>
        <dbReference type="PIRSR" id="PIRSR600823-3"/>
    </source>
</evidence>
<evidence type="ECO:0000256" key="16">
    <source>
        <dbReference type="RuleBase" id="RU004241"/>
    </source>
</evidence>
<dbReference type="InterPro" id="IPR000823">
    <property type="entry name" value="Peroxidase_pln"/>
</dbReference>
<evidence type="ECO:0000256" key="6">
    <source>
        <dbReference type="ARBA" id="ARBA00022617"/>
    </source>
</evidence>
<reference evidence="18" key="1">
    <citation type="submission" date="2020-10" db="EMBL/GenBank/DDBJ databases">
        <authorList>
            <person name="Han B."/>
            <person name="Lu T."/>
            <person name="Zhao Q."/>
            <person name="Huang X."/>
            <person name="Zhao Y."/>
        </authorList>
    </citation>
    <scope>NUCLEOTIDE SEQUENCE</scope>
</reference>
<dbReference type="InterPro" id="IPR002016">
    <property type="entry name" value="Haem_peroxidase"/>
</dbReference>
<feature type="binding site" evidence="14">
    <location>
        <position position="100"/>
    </location>
    <ligand>
        <name>Ca(2+)</name>
        <dbReference type="ChEBI" id="CHEBI:29108"/>
        <label>2</label>
    </ligand>
</feature>
<feature type="disulfide bond" evidence="15">
    <location>
        <begin position="54"/>
        <end position="79"/>
    </location>
</feature>
<feature type="binding site" evidence="14">
    <location>
        <position position="95"/>
    </location>
    <ligand>
        <name>Ca(2+)</name>
        <dbReference type="ChEBI" id="CHEBI:29108"/>
        <label>2</label>
    </ligand>
</feature>
<comment type="similarity">
    <text evidence="16">Belongs to the peroxidase family.</text>
</comment>